<keyword evidence="3" id="KW-1133">Transmembrane helix</keyword>
<sequence>MRKSINWISIVHLLFIVFDIYEGINVSEKIKKNSINLNFLSFDPSLKKNKKLNHNTGEKEYLRSLDSLSKNVYSKKINKENNEDKYEDEPSSNSHKSASFLSLNNDKLSGAAEDPSSEEGKQEHSENALRELENSKDSSVHSSDKKSKFSIYFEDYIKKAKESNPIFLMELDYVDLQALKEITYLVPSDKPYNKFYTVDVEKKILEYTNKLKTMIINSMRVKNAMIKIEAKVKLDKNEVKEESLQDEVLNEFESKKKEYENYIDEYKNVIKHEINKIKSEAYEKLKSSHCKRHCREYVLNHARLLNKYVRNISNIKNEPYITIPKSVNDYSSLDKILKLSKQENIDIDEAMLSLKLLGEEVKDVKYVYVINRSLIDDASKILLDMHRRNVVFNTKEEKIVNNAKQIANNYCAFHHLIILNAPIKEMYEEKIKKSNELISTIINKFKENAYSTHRSVFVEAGSDKIRRDSEQIVEDAKKIHEGNRRKIDFFSRYPSIKIQPDMETLEAYYSADDNNYQEILYYYGFICQKHIKIYSETKMEYLNELDTIVNYKNDTTKAELLLEEIAKINSVKENVEDNLEKLKSFYDHIVHLKNSMSEINVEITSDKQEADRLREMDDKIAKYTEEIKETLRDMIKKLLKLKEVVILRDKGREDIAKINELINAGSYSDIDKFKNARDKSNNDISSLLKFLYEGDIDNLIEIIGDFISKKKKNMSEKDSLEKIEQNRSEIKSMYEKMATITYEKLKTVYDKISEEINITENLKNDVARHQSVDLYKEMEESSKKLKVEYDALLKSMGEYENQEEVIRAYKDSTLEKENQYFNTLYVDDDASEKENTSKYISDLKEYFLRIKTEISTQLGNTKNVMSSISRHFKFYNNIEKYFYLLSDINFIEIIKSLKQNIHNEITRENIREYERLYAHKTDAINETIKSIESLNKTVSSLNSLNNGVNKCKYLETSIGNLGRKISNLKQNLQSEIEAIKKDSFIRADVKNEFLSKLNGNISQIDKRLKEINIDDMLKNSEELKNFYFDLKNVIHAKKQEQHLQPSLSKINDWELIRIKFDELNASYNIFSENKDKLFLGNSSKYLEFLHNLIKETIKNTQEKKYIILKSVQKMKEKLYNLQMNRNYKRVRSAENEGAINSIKEVIAKMKENIDGFAKQLTKHEVDIANLINNPKNKENDINHLREIIEKVKNVYYELEKIPVELIKVENELERTQGSVSEVELQCEKKLIDDILKIIREKKIEAEESIQKMISLKSKIEETIKETADPHDSELTAENCENYLQRAKKYEEEINEIEKVSTQWKEDSYGIAVLNDVMRIKEKLYENMKKAMSNYDHINESFNAVKEVNELILSTNYNTIINFIKRNSNEANKYRELVKMELTKSEDAVEQVKINFQKATNLKEKINKDLGDQDIDGKVKEIEAIKEEVLEEIKNVQTYLSDAEKYKTICLSHLENANKGKEKIVHLRDHTNRGDSKITYHEIEIVENNIKVLNQYFSEANKNAQETKQLYESILEYERKMNNLLNESLTKRARGKCEKREKEVGEIMNEISAIDARIKEELNKFEHKINEMKKQSSVEKNGEQYANKKSMESLLQIENCIQELENVMINIKNVKQETQQFLQKADDLVKSTLSTSALSNDNSLDTLKVLEDNLKAKLTSMQNEKQHMFDEEMKLNIINRDMMNIENDLEKYKKEYEVGLLKKIKEKADQGMKNFELTKKEVNSLIDPSSSIFVQFKQGEYNIMNHLNNYQTEMKKFQEEINELYKLIEKRLSEKVISSATYIDVKHIRVVTQREEEGIREKDKAAKELLENIKKKELERLINDMKERMQRESEQITTDYTEISEHMEKMKANIDHLKELTDINNGLKILNDSVSSLHEIKKKEPILYKKEAESIFESMVRVANHFLNDEIEIGQLLQLNLSLFSLLKSDIEKYLFTKIKESYGILSKIEEHSSNIVKNQREGERLVTQANTIYSMKLLRNEFTNRKDEINRKQHNVLNKIDDALNKLKQINSIQFRYENYANILQNSEEYDKFMEIQSLFESNKNRLVEEREIRKMKDDLDSYKHALIDLDKIVESSNESNFEIGKLQSCKANSEEIMKRINFTDNNIMKIIFTFDELLELGKLCQIRWISLISKTVNTKASRYLIKIRKQKESTEKCLDYIKNNHVSVTKYASELNQLHGYIIENGSVPDNTSNADKYSKEFREKEQKAIEIVKHIKKELYSFDKTTDMETAEVNINNIKEFYDKLVTKKLEIDDIYNNMNATKLKEIEGTCDVFNPVAEMFSSIEENKRKELLERESQLENIHDFVKGKENDLVHACNTYTPESIGNIDEIYKSIEHEIKKLDNFKMNIQEEDENIQKQEDQVLHLLDITDKLLKELEMLQNENKNNLVEDETETINEINENVNTITHQLNDLKKLYQKILDYIKQNMHLSSNIALKKGNISRTLEKLINLKVTLLKKLAEEEKLHKIQNKLEEINAIIEKNVEHRIDKKMEKMSKNVDARKVKAQTYKTVDEIEKEISSIKNDNNQLKDDKLIVEKVLEDAKKKEDEMNKIFNLSSKDGGLGTHKHVELIIDNAINLIDELSSLLRKMERIINDNELLMQKLYIQKGEMEEENITKELADNTNIKGGDKNEQIKYLGVTKSNLSDTLHKGPETAEAKKTSIDKKEDSVTRYLTNGDIIKEMRENEKGIIGGKRSIELTGGIPDTGATIDEVHYKENKKSDKENGEQVKKEKIEKEKCTKQNVCKTDVLGNRKNLEEKKYTKEGNTENKVSDTIHVPNYNNSTMHALNVSEEGKTNETSNDYHNRNSVGENGIKQFTENTVLLIINYKRIVLIILIVCAFISCIFIYKKIDEKEEDTSMEENESDFADKNKLKHRKKEEFAEVSFVDLEDNLK</sequence>
<reference evidence="6" key="1">
    <citation type="submission" date="2016-05" db="EMBL/GenBank/DDBJ databases">
        <authorList>
            <person name="Naeem Raeece"/>
        </authorList>
    </citation>
    <scope>NUCLEOTIDE SEQUENCE [LARGE SCALE GENOMIC DNA]</scope>
</reference>
<feature type="coiled-coil region" evidence="1">
    <location>
        <begin position="245"/>
        <end position="276"/>
    </location>
</feature>
<feature type="coiled-coil region" evidence="1">
    <location>
        <begin position="1746"/>
        <end position="1773"/>
    </location>
</feature>
<evidence type="ECO:0000313" key="5">
    <source>
        <dbReference type="EMBL" id="SBS84538.1"/>
    </source>
</evidence>
<feature type="coiled-coil region" evidence="1">
    <location>
        <begin position="2337"/>
        <end position="2418"/>
    </location>
</feature>
<dbReference type="Proteomes" id="UP000078546">
    <property type="component" value="Unassembled WGS sequence"/>
</dbReference>
<feature type="transmembrane region" description="Helical" evidence="3">
    <location>
        <begin position="2832"/>
        <end position="2849"/>
    </location>
</feature>
<evidence type="ECO:0000256" key="1">
    <source>
        <dbReference type="SAM" id="Coils"/>
    </source>
</evidence>
<feature type="compositionally biased region" description="Basic and acidic residues" evidence="2">
    <location>
        <begin position="2763"/>
        <end position="2774"/>
    </location>
</feature>
<keyword evidence="3" id="KW-0472">Membrane</keyword>
<feature type="signal peptide" evidence="4">
    <location>
        <begin position="1"/>
        <end position="23"/>
    </location>
</feature>
<feature type="coiled-coil region" evidence="1">
    <location>
        <begin position="1798"/>
        <end position="1859"/>
    </location>
</feature>
<evidence type="ECO:0000256" key="4">
    <source>
        <dbReference type="SAM" id="SignalP"/>
    </source>
</evidence>
<feature type="compositionally biased region" description="Polar residues" evidence="2">
    <location>
        <begin position="91"/>
        <end position="107"/>
    </location>
</feature>
<feature type="coiled-coil region" evidence="1">
    <location>
        <begin position="1643"/>
        <end position="1694"/>
    </location>
</feature>
<evidence type="ECO:0000256" key="2">
    <source>
        <dbReference type="SAM" id="MobiDB-lite"/>
    </source>
</evidence>
<proteinExistence type="predicted"/>
<feature type="coiled-coil region" evidence="1">
    <location>
        <begin position="1205"/>
        <end position="1306"/>
    </location>
</feature>
<keyword evidence="4" id="KW-0732">Signal</keyword>
<feature type="coiled-coil region" evidence="1">
    <location>
        <begin position="2447"/>
        <end position="2480"/>
    </location>
</feature>
<feature type="coiled-coil region" evidence="1">
    <location>
        <begin position="742"/>
        <end position="802"/>
    </location>
</feature>
<feature type="compositionally biased region" description="Basic and acidic residues" evidence="2">
    <location>
        <begin position="118"/>
        <end position="143"/>
    </location>
</feature>
<gene>
    <name evidence="5" type="ORF">POVCU1_011010</name>
</gene>
<feature type="coiled-coil region" evidence="1">
    <location>
        <begin position="1554"/>
        <end position="1616"/>
    </location>
</feature>
<accession>A0A1A8VXV2</accession>
<feature type="coiled-coil region" evidence="1">
    <location>
        <begin position="2574"/>
        <end position="2604"/>
    </location>
</feature>
<feature type="coiled-coil region" evidence="1">
    <location>
        <begin position="2513"/>
        <end position="2547"/>
    </location>
</feature>
<keyword evidence="1" id="KW-0175">Coiled coil</keyword>
<evidence type="ECO:0000256" key="3">
    <source>
        <dbReference type="SAM" id="Phobius"/>
    </source>
</evidence>
<protein>
    <submittedName>
        <fullName evidence="5">Reticulocyte binding protein 1b</fullName>
    </submittedName>
</protein>
<feature type="chain" id="PRO_5008380769" evidence="4">
    <location>
        <begin position="24"/>
        <end position="2895"/>
    </location>
</feature>
<feature type="region of interest" description="Disordered" evidence="2">
    <location>
        <begin position="2763"/>
        <end position="2782"/>
    </location>
</feature>
<keyword evidence="3" id="KW-0812">Transmembrane</keyword>
<name>A0A1A8VXV2_PLAOA</name>
<organism evidence="5 6">
    <name type="scientific">Plasmodium ovale curtisi</name>
    <dbReference type="NCBI Taxonomy" id="864141"/>
    <lineage>
        <taxon>Eukaryota</taxon>
        <taxon>Sar</taxon>
        <taxon>Alveolata</taxon>
        <taxon>Apicomplexa</taxon>
        <taxon>Aconoidasida</taxon>
        <taxon>Haemosporida</taxon>
        <taxon>Plasmodiidae</taxon>
        <taxon>Plasmodium</taxon>
        <taxon>Plasmodium (Plasmodium)</taxon>
    </lineage>
</organism>
<evidence type="ECO:0000313" key="6">
    <source>
        <dbReference type="Proteomes" id="UP000078546"/>
    </source>
</evidence>
<dbReference type="EMBL" id="FLQV01000203">
    <property type="protein sequence ID" value="SBS84538.1"/>
    <property type="molecule type" value="Genomic_DNA"/>
</dbReference>
<feature type="region of interest" description="Disordered" evidence="2">
    <location>
        <begin position="76"/>
        <end position="143"/>
    </location>
</feature>